<gene>
    <name evidence="1" type="ORF">PUN28_009202</name>
</gene>
<evidence type="ECO:0000313" key="2">
    <source>
        <dbReference type="Proteomes" id="UP001430953"/>
    </source>
</evidence>
<dbReference type="EMBL" id="JADYXP020000008">
    <property type="protein sequence ID" value="KAL0118379.1"/>
    <property type="molecule type" value="Genomic_DNA"/>
</dbReference>
<proteinExistence type="predicted"/>
<keyword evidence="2" id="KW-1185">Reference proteome</keyword>
<comment type="caution">
    <text evidence="1">The sequence shown here is derived from an EMBL/GenBank/DDBJ whole genome shotgun (WGS) entry which is preliminary data.</text>
</comment>
<name>A0AAW2FUF1_9HYME</name>
<evidence type="ECO:0008006" key="3">
    <source>
        <dbReference type="Google" id="ProtNLM"/>
    </source>
</evidence>
<dbReference type="Proteomes" id="UP001430953">
    <property type="component" value="Unassembled WGS sequence"/>
</dbReference>
<accession>A0AAW2FUF1</accession>
<sequence>MKLNWICILFFPSPFLKRKFALTRCFAVNYVRELIAEVACDVLESYVGPEYAPTRCPRPVCVRGSPVNTAPTTIKPIHLAAV</sequence>
<reference evidence="1 2" key="1">
    <citation type="submission" date="2023-03" db="EMBL/GenBank/DDBJ databases">
        <title>High recombination rates correlate with genetic variation in Cardiocondyla obscurior ants.</title>
        <authorList>
            <person name="Errbii M."/>
        </authorList>
    </citation>
    <scope>NUCLEOTIDE SEQUENCE [LARGE SCALE GENOMIC DNA]</scope>
    <source>
        <strain evidence="1">Alpha-2009</strain>
        <tissue evidence="1">Whole body</tissue>
    </source>
</reference>
<evidence type="ECO:0000313" key="1">
    <source>
        <dbReference type="EMBL" id="KAL0118379.1"/>
    </source>
</evidence>
<dbReference type="AlphaFoldDB" id="A0AAW2FUF1"/>
<protein>
    <recommendedName>
        <fullName evidence="3">Secreted protein</fullName>
    </recommendedName>
</protein>
<organism evidence="1 2">
    <name type="scientific">Cardiocondyla obscurior</name>
    <dbReference type="NCBI Taxonomy" id="286306"/>
    <lineage>
        <taxon>Eukaryota</taxon>
        <taxon>Metazoa</taxon>
        <taxon>Ecdysozoa</taxon>
        <taxon>Arthropoda</taxon>
        <taxon>Hexapoda</taxon>
        <taxon>Insecta</taxon>
        <taxon>Pterygota</taxon>
        <taxon>Neoptera</taxon>
        <taxon>Endopterygota</taxon>
        <taxon>Hymenoptera</taxon>
        <taxon>Apocrita</taxon>
        <taxon>Aculeata</taxon>
        <taxon>Formicoidea</taxon>
        <taxon>Formicidae</taxon>
        <taxon>Myrmicinae</taxon>
        <taxon>Cardiocondyla</taxon>
    </lineage>
</organism>